<dbReference type="Proteomes" id="UP000000600">
    <property type="component" value="Unassembled WGS sequence"/>
</dbReference>
<keyword evidence="3" id="KW-1185">Reference proteome</keyword>
<organism evidence="2 3">
    <name type="scientific">Paramecium tetraurelia</name>
    <dbReference type="NCBI Taxonomy" id="5888"/>
    <lineage>
        <taxon>Eukaryota</taxon>
        <taxon>Sar</taxon>
        <taxon>Alveolata</taxon>
        <taxon>Ciliophora</taxon>
        <taxon>Intramacronucleata</taxon>
        <taxon>Oligohymenophorea</taxon>
        <taxon>Peniculida</taxon>
        <taxon>Parameciidae</taxon>
        <taxon>Paramecium</taxon>
    </lineage>
</organism>
<dbReference type="AlphaFoldDB" id="A0CAE8"/>
<keyword evidence="1" id="KW-0175">Coiled coil</keyword>
<evidence type="ECO:0000313" key="3">
    <source>
        <dbReference type="Proteomes" id="UP000000600"/>
    </source>
</evidence>
<dbReference type="InParanoid" id="A0CAE8"/>
<protein>
    <submittedName>
        <fullName evidence="2">Uncharacterized protein</fullName>
    </submittedName>
</protein>
<sequence length="103" mass="12452">MGDYYLEFLQQYLHNVNLRKKIGERTIERKGCQKQFEVRLKQKEGNNHSFEERKKRLRSLASEIQRNFECPITKCGKKYGYDTIPFVQQKRRFLELAYQTQAS</sequence>
<dbReference type="GeneID" id="5020947"/>
<proteinExistence type="predicted"/>
<gene>
    <name evidence="2" type="ORF">GSPATT00036545001</name>
</gene>
<dbReference type="EMBL" id="CT868054">
    <property type="protein sequence ID" value="CAK67765.1"/>
    <property type="molecule type" value="Genomic_DNA"/>
</dbReference>
<reference evidence="2 3" key="1">
    <citation type="journal article" date="2006" name="Nature">
        <title>Global trends of whole-genome duplications revealed by the ciliate Paramecium tetraurelia.</title>
        <authorList>
            <consortium name="Genoscope"/>
            <person name="Aury J.-M."/>
            <person name="Jaillon O."/>
            <person name="Duret L."/>
            <person name="Noel B."/>
            <person name="Jubin C."/>
            <person name="Porcel B.M."/>
            <person name="Segurens B."/>
            <person name="Daubin V."/>
            <person name="Anthouard V."/>
            <person name="Aiach N."/>
            <person name="Arnaiz O."/>
            <person name="Billaut A."/>
            <person name="Beisson J."/>
            <person name="Blanc I."/>
            <person name="Bouhouche K."/>
            <person name="Camara F."/>
            <person name="Duharcourt S."/>
            <person name="Guigo R."/>
            <person name="Gogendeau D."/>
            <person name="Katinka M."/>
            <person name="Keller A.-M."/>
            <person name="Kissmehl R."/>
            <person name="Klotz C."/>
            <person name="Koll F."/>
            <person name="Le Moue A."/>
            <person name="Lepere C."/>
            <person name="Malinsky S."/>
            <person name="Nowacki M."/>
            <person name="Nowak J.K."/>
            <person name="Plattner H."/>
            <person name="Poulain J."/>
            <person name="Ruiz F."/>
            <person name="Serrano V."/>
            <person name="Zagulski M."/>
            <person name="Dessen P."/>
            <person name="Betermier M."/>
            <person name="Weissenbach J."/>
            <person name="Scarpelli C."/>
            <person name="Schachter V."/>
            <person name="Sperling L."/>
            <person name="Meyer E."/>
            <person name="Cohen J."/>
            <person name="Wincker P."/>
        </authorList>
    </citation>
    <scope>NUCLEOTIDE SEQUENCE [LARGE SCALE GENOMIC DNA]</scope>
    <source>
        <strain evidence="2 3">Stock d4-2</strain>
    </source>
</reference>
<dbReference type="RefSeq" id="XP_001435162.1">
    <property type="nucleotide sequence ID" value="XM_001435125.1"/>
</dbReference>
<feature type="coiled-coil region" evidence="1">
    <location>
        <begin position="40"/>
        <end position="67"/>
    </location>
</feature>
<evidence type="ECO:0000256" key="1">
    <source>
        <dbReference type="SAM" id="Coils"/>
    </source>
</evidence>
<evidence type="ECO:0000313" key="2">
    <source>
        <dbReference type="EMBL" id="CAK67765.1"/>
    </source>
</evidence>
<dbReference type="HOGENOM" id="CLU_2269037_0_0_1"/>
<name>A0CAE8_PARTE</name>
<dbReference type="KEGG" id="ptm:GSPATT00036545001"/>
<accession>A0CAE8</accession>